<evidence type="ECO:0000256" key="2">
    <source>
        <dbReference type="SAM" id="MobiDB-lite"/>
    </source>
</evidence>
<feature type="domain" description="FAF" evidence="3">
    <location>
        <begin position="114"/>
        <end position="167"/>
    </location>
</feature>
<feature type="compositionally biased region" description="Basic residues" evidence="2">
    <location>
        <begin position="214"/>
        <end position="224"/>
    </location>
</feature>
<gene>
    <name evidence="4" type="ORF">V6N11_069830</name>
</gene>
<dbReference type="EMBL" id="JBBPBN010000046">
    <property type="protein sequence ID" value="KAK8995396.1"/>
    <property type="molecule type" value="Genomic_DNA"/>
</dbReference>
<organism evidence="4 5">
    <name type="scientific">Hibiscus sabdariffa</name>
    <name type="common">roselle</name>
    <dbReference type="NCBI Taxonomy" id="183260"/>
    <lineage>
        <taxon>Eukaryota</taxon>
        <taxon>Viridiplantae</taxon>
        <taxon>Streptophyta</taxon>
        <taxon>Embryophyta</taxon>
        <taxon>Tracheophyta</taxon>
        <taxon>Spermatophyta</taxon>
        <taxon>Magnoliopsida</taxon>
        <taxon>eudicotyledons</taxon>
        <taxon>Gunneridae</taxon>
        <taxon>Pentapetalae</taxon>
        <taxon>rosids</taxon>
        <taxon>malvids</taxon>
        <taxon>Malvales</taxon>
        <taxon>Malvaceae</taxon>
        <taxon>Malvoideae</taxon>
        <taxon>Hibiscus</taxon>
    </lineage>
</organism>
<feature type="region of interest" description="Disordered" evidence="2">
    <location>
        <begin position="213"/>
        <end position="233"/>
    </location>
</feature>
<accession>A0ABR2Q3Y0</accession>
<dbReference type="InterPro" id="IPR046431">
    <property type="entry name" value="FAF_dom"/>
</dbReference>
<keyword evidence="5" id="KW-1185">Reference proteome</keyword>
<dbReference type="PANTHER" id="PTHR33155">
    <property type="entry name" value="FANTASTIC FOUR-LIKE PROTEIN (DUF3049)"/>
    <property type="match status" value="1"/>
</dbReference>
<protein>
    <recommendedName>
        <fullName evidence="3">FAF domain-containing protein</fullName>
    </recommendedName>
</protein>
<evidence type="ECO:0000256" key="1">
    <source>
        <dbReference type="ARBA" id="ARBA00008690"/>
    </source>
</evidence>
<dbReference type="Pfam" id="PF11250">
    <property type="entry name" value="FAF"/>
    <property type="match status" value="1"/>
</dbReference>
<comment type="caution">
    <text evidence="4">The sequence shown here is derived from an EMBL/GenBank/DDBJ whole genome shotgun (WGS) entry which is preliminary data.</text>
</comment>
<dbReference type="PANTHER" id="PTHR33155:SF27">
    <property type="entry name" value="FANTASTIC FOUR-LIKE PROTEIN (DUF3049)"/>
    <property type="match status" value="1"/>
</dbReference>
<evidence type="ECO:0000313" key="5">
    <source>
        <dbReference type="Proteomes" id="UP001396334"/>
    </source>
</evidence>
<dbReference type="Proteomes" id="UP001396334">
    <property type="component" value="Unassembled WGS sequence"/>
</dbReference>
<dbReference type="InterPro" id="IPR021410">
    <property type="entry name" value="FAF"/>
</dbReference>
<sequence length="233" mass="27207">MNSRGYFRSSKCGLGLIFNDETPRVFNPNVIESSSLVLANDIKPVLTPTSPPPLPKTKDPGGRIGFMPCTESLGFERIEERRVNDISEHHHRMAEFCEKERGRWRLNKSKKKKKFPPPLSSLNENGRPCFYLKPVRKNGGLELIKVKIQRSEILRAIRENGRLRLYLLRSHQDDVVPSKINEEKGEEKVEESWKYRVTEEGLRRCQDVAMNHHQDHHHHHHHQGWRQPCVTTR</sequence>
<reference evidence="4 5" key="1">
    <citation type="journal article" date="2024" name="G3 (Bethesda)">
        <title>Genome assembly of Hibiscus sabdariffa L. provides insights into metabolisms of medicinal natural products.</title>
        <authorList>
            <person name="Kim T."/>
        </authorList>
    </citation>
    <scope>NUCLEOTIDE SEQUENCE [LARGE SCALE GENOMIC DNA]</scope>
    <source>
        <strain evidence="4">TK-2024</strain>
        <tissue evidence="4">Old leaves</tissue>
    </source>
</reference>
<proteinExistence type="inferred from homology"/>
<name>A0ABR2Q3Y0_9ROSI</name>
<evidence type="ECO:0000313" key="4">
    <source>
        <dbReference type="EMBL" id="KAK8995396.1"/>
    </source>
</evidence>
<evidence type="ECO:0000259" key="3">
    <source>
        <dbReference type="Pfam" id="PF11250"/>
    </source>
</evidence>
<comment type="similarity">
    <text evidence="1">Belongs to the fantastic four family.</text>
</comment>